<protein>
    <submittedName>
        <fullName evidence="2">Uncharacterized protein</fullName>
    </submittedName>
</protein>
<evidence type="ECO:0000313" key="2">
    <source>
        <dbReference type="EMBL" id="KAG5614890.1"/>
    </source>
</evidence>
<dbReference type="EMBL" id="JACXVP010000003">
    <property type="protein sequence ID" value="KAG5614890.1"/>
    <property type="molecule type" value="Genomic_DNA"/>
</dbReference>
<gene>
    <name evidence="2" type="ORF">H5410_014714</name>
</gene>
<sequence>MPSHTSQDPHYRIKSSKWATHQTWHVGIKQEASANGRQQESSPARISQGVCASGKQRWPTACNISQGLHESDVA</sequence>
<dbReference type="Proteomes" id="UP000824120">
    <property type="component" value="Chromosome 3"/>
</dbReference>
<reference evidence="2 3" key="1">
    <citation type="submission" date="2020-09" db="EMBL/GenBank/DDBJ databases">
        <title>De no assembly of potato wild relative species, Solanum commersonii.</title>
        <authorList>
            <person name="Cho K."/>
        </authorList>
    </citation>
    <scope>NUCLEOTIDE SEQUENCE [LARGE SCALE GENOMIC DNA]</scope>
    <source>
        <strain evidence="2">LZ3.2</strain>
        <tissue evidence="2">Leaf</tissue>
    </source>
</reference>
<keyword evidence="3" id="KW-1185">Reference proteome</keyword>
<accession>A0A9J5ZS74</accession>
<organism evidence="2 3">
    <name type="scientific">Solanum commersonii</name>
    <name type="common">Commerson's wild potato</name>
    <name type="synonym">Commerson's nightshade</name>
    <dbReference type="NCBI Taxonomy" id="4109"/>
    <lineage>
        <taxon>Eukaryota</taxon>
        <taxon>Viridiplantae</taxon>
        <taxon>Streptophyta</taxon>
        <taxon>Embryophyta</taxon>
        <taxon>Tracheophyta</taxon>
        <taxon>Spermatophyta</taxon>
        <taxon>Magnoliopsida</taxon>
        <taxon>eudicotyledons</taxon>
        <taxon>Gunneridae</taxon>
        <taxon>Pentapetalae</taxon>
        <taxon>asterids</taxon>
        <taxon>lamiids</taxon>
        <taxon>Solanales</taxon>
        <taxon>Solanaceae</taxon>
        <taxon>Solanoideae</taxon>
        <taxon>Solaneae</taxon>
        <taxon>Solanum</taxon>
    </lineage>
</organism>
<evidence type="ECO:0000256" key="1">
    <source>
        <dbReference type="SAM" id="MobiDB-lite"/>
    </source>
</evidence>
<name>A0A9J5ZS74_SOLCO</name>
<proteinExistence type="predicted"/>
<comment type="caution">
    <text evidence="2">The sequence shown here is derived from an EMBL/GenBank/DDBJ whole genome shotgun (WGS) entry which is preliminary data.</text>
</comment>
<feature type="compositionally biased region" description="Polar residues" evidence="1">
    <location>
        <begin position="32"/>
        <end position="45"/>
    </location>
</feature>
<feature type="region of interest" description="Disordered" evidence="1">
    <location>
        <begin position="30"/>
        <end position="52"/>
    </location>
</feature>
<evidence type="ECO:0000313" key="3">
    <source>
        <dbReference type="Proteomes" id="UP000824120"/>
    </source>
</evidence>
<dbReference type="AlphaFoldDB" id="A0A9J5ZS74"/>